<keyword evidence="4" id="KW-1185">Reference proteome</keyword>
<organism evidence="3 4">
    <name type="scientific">Rhizopus stolonifer</name>
    <name type="common">Rhizopus nigricans</name>
    <dbReference type="NCBI Taxonomy" id="4846"/>
    <lineage>
        <taxon>Eukaryota</taxon>
        <taxon>Fungi</taxon>
        <taxon>Fungi incertae sedis</taxon>
        <taxon>Mucoromycota</taxon>
        <taxon>Mucoromycotina</taxon>
        <taxon>Mucoromycetes</taxon>
        <taxon>Mucorales</taxon>
        <taxon>Mucorineae</taxon>
        <taxon>Rhizopodaceae</taxon>
        <taxon>Rhizopus</taxon>
    </lineage>
</organism>
<evidence type="ECO:0000313" key="4">
    <source>
        <dbReference type="Proteomes" id="UP000253551"/>
    </source>
</evidence>
<evidence type="ECO:0000313" key="3">
    <source>
        <dbReference type="EMBL" id="RCI01312.1"/>
    </source>
</evidence>
<dbReference type="OrthoDB" id="286301at2759"/>
<dbReference type="GO" id="GO:0005615">
    <property type="term" value="C:extracellular space"/>
    <property type="evidence" value="ECO:0007669"/>
    <property type="project" value="TreeGrafter"/>
</dbReference>
<dbReference type="PROSITE" id="PS50213">
    <property type="entry name" value="FAS1"/>
    <property type="match status" value="2"/>
</dbReference>
<feature type="signal peptide" evidence="1">
    <location>
        <begin position="1"/>
        <end position="18"/>
    </location>
</feature>
<name>A0A367KHI3_RHIST</name>
<comment type="caution">
    <text evidence="3">The sequence shown here is derived from an EMBL/GenBank/DDBJ whole genome shotgun (WGS) entry which is preliminary data.</text>
</comment>
<protein>
    <recommendedName>
        <fullName evidence="2">FAS1 domain-containing protein</fullName>
    </recommendedName>
</protein>
<sequence>MLPFILICLAMFFKSVHSEQQHTLQSSTVLDILSQFPEASIFASQLQKLDTIPVNITLLVPTNKAFNQSTLDHDRLKYHVLPSFYPQPWTSQVVPTLLDQSLVKLENNTVESGLLHTSAVLKSFQSQHIAVYLIDQVLTIPLDMRTTLAQLGYTKASEMLLQSTLNDKMTPLTLFVPSNQAFGTVNPVTLGQDMNMLWLQTHTARGFVPSQQWSHGLQLPTLLENNTLALTLKDDIWQVSTDSSVYSAANVVRKDVISVNGMMHFIDQVLWAYHWDRSTKSNSNASQHKLVRSTNIFAAMLVGLIGCV</sequence>
<dbReference type="Gene3D" id="2.30.180.10">
    <property type="entry name" value="FAS1 domain"/>
    <property type="match status" value="2"/>
</dbReference>
<dbReference type="SMART" id="SM00554">
    <property type="entry name" value="FAS1"/>
    <property type="match status" value="2"/>
</dbReference>
<dbReference type="EMBL" id="PJQM01001751">
    <property type="protein sequence ID" value="RCI01312.1"/>
    <property type="molecule type" value="Genomic_DNA"/>
</dbReference>
<dbReference type="PANTHER" id="PTHR10900">
    <property type="entry name" value="PERIOSTIN-RELATED"/>
    <property type="match status" value="1"/>
</dbReference>
<dbReference type="InterPro" id="IPR050904">
    <property type="entry name" value="Adhesion/Biosynth-related"/>
</dbReference>
<dbReference type="InterPro" id="IPR000782">
    <property type="entry name" value="FAS1_domain"/>
</dbReference>
<gene>
    <name evidence="3" type="ORF">CU098_009437</name>
</gene>
<dbReference type="SUPFAM" id="SSF82153">
    <property type="entry name" value="FAS1 domain"/>
    <property type="match status" value="2"/>
</dbReference>
<proteinExistence type="predicted"/>
<dbReference type="AlphaFoldDB" id="A0A367KHI3"/>
<accession>A0A367KHI3</accession>
<dbReference type="InterPro" id="IPR036378">
    <property type="entry name" value="FAS1_dom_sf"/>
</dbReference>
<evidence type="ECO:0000259" key="2">
    <source>
        <dbReference type="PROSITE" id="PS50213"/>
    </source>
</evidence>
<dbReference type="Pfam" id="PF02469">
    <property type="entry name" value="Fasciclin"/>
    <property type="match status" value="2"/>
</dbReference>
<feature type="chain" id="PRO_5016770164" description="FAS1 domain-containing protein" evidence="1">
    <location>
        <begin position="19"/>
        <end position="308"/>
    </location>
</feature>
<feature type="domain" description="FAS1" evidence="2">
    <location>
        <begin position="141"/>
        <end position="270"/>
    </location>
</feature>
<dbReference type="PANTHER" id="PTHR10900:SF77">
    <property type="entry name" value="FI19380P1"/>
    <property type="match status" value="1"/>
</dbReference>
<keyword evidence="1" id="KW-0732">Signal</keyword>
<evidence type="ECO:0000256" key="1">
    <source>
        <dbReference type="SAM" id="SignalP"/>
    </source>
</evidence>
<reference evidence="3 4" key="1">
    <citation type="journal article" date="2018" name="G3 (Bethesda)">
        <title>Phylogenetic and Phylogenomic Definition of Rhizopus Species.</title>
        <authorList>
            <person name="Gryganskyi A.P."/>
            <person name="Golan J."/>
            <person name="Dolatabadi S."/>
            <person name="Mondo S."/>
            <person name="Robb S."/>
            <person name="Idnurm A."/>
            <person name="Muszewska A."/>
            <person name="Steczkiewicz K."/>
            <person name="Masonjones S."/>
            <person name="Liao H.L."/>
            <person name="Gajdeczka M.T."/>
            <person name="Anike F."/>
            <person name="Vuek A."/>
            <person name="Anishchenko I.M."/>
            <person name="Voigt K."/>
            <person name="de Hoog G.S."/>
            <person name="Smith M.E."/>
            <person name="Heitman J."/>
            <person name="Vilgalys R."/>
            <person name="Stajich J.E."/>
        </authorList>
    </citation>
    <scope>NUCLEOTIDE SEQUENCE [LARGE SCALE GENOMIC DNA]</scope>
    <source>
        <strain evidence="3 4">LSU 92-RS-03</strain>
    </source>
</reference>
<dbReference type="STRING" id="4846.A0A367KHI3"/>
<feature type="domain" description="FAS1" evidence="2">
    <location>
        <begin position="26"/>
        <end position="138"/>
    </location>
</feature>
<dbReference type="Proteomes" id="UP000253551">
    <property type="component" value="Unassembled WGS sequence"/>
</dbReference>